<keyword evidence="2" id="KW-1133">Transmembrane helix</keyword>
<dbReference type="Pfam" id="PF03729">
    <property type="entry name" value="DUF308"/>
    <property type="match status" value="1"/>
</dbReference>
<proteinExistence type="predicted"/>
<dbReference type="InterPro" id="IPR052712">
    <property type="entry name" value="Acid_resist_chaperone_HdeD"/>
</dbReference>
<feature type="transmembrane region" description="Helical" evidence="2">
    <location>
        <begin position="163"/>
        <end position="185"/>
    </location>
</feature>
<feature type="compositionally biased region" description="Basic and acidic residues" evidence="1">
    <location>
        <begin position="284"/>
        <end position="293"/>
    </location>
</feature>
<feature type="transmembrane region" description="Helical" evidence="2">
    <location>
        <begin position="79"/>
        <end position="99"/>
    </location>
</feature>
<keyword evidence="2" id="KW-0472">Membrane</keyword>
<feature type="transmembrane region" description="Helical" evidence="2">
    <location>
        <begin position="105"/>
        <end position="126"/>
    </location>
</feature>
<keyword evidence="2" id="KW-0812">Transmembrane</keyword>
<keyword evidence="4" id="KW-1185">Reference proteome</keyword>
<dbReference type="InterPro" id="IPR005325">
    <property type="entry name" value="DUF308_memb"/>
</dbReference>
<dbReference type="EMBL" id="BAABHS010000005">
    <property type="protein sequence ID" value="GAA4955623.1"/>
    <property type="molecule type" value="Genomic_DNA"/>
</dbReference>
<dbReference type="RefSeq" id="WP_345674700.1">
    <property type="nucleotide sequence ID" value="NZ_BAABHS010000005.1"/>
</dbReference>
<feature type="compositionally biased region" description="Low complexity" evidence="1">
    <location>
        <begin position="222"/>
        <end position="245"/>
    </location>
</feature>
<comment type="caution">
    <text evidence="3">The sequence shown here is derived from an EMBL/GenBank/DDBJ whole genome shotgun (WGS) entry which is preliminary data.</text>
</comment>
<organism evidence="3 4">
    <name type="scientific">Yinghuangia aomiensis</name>
    <dbReference type="NCBI Taxonomy" id="676205"/>
    <lineage>
        <taxon>Bacteria</taxon>
        <taxon>Bacillati</taxon>
        <taxon>Actinomycetota</taxon>
        <taxon>Actinomycetes</taxon>
        <taxon>Kitasatosporales</taxon>
        <taxon>Streptomycetaceae</taxon>
        <taxon>Yinghuangia</taxon>
    </lineage>
</organism>
<evidence type="ECO:0000313" key="3">
    <source>
        <dbReference type="EMBL" id="GAA4955623.1"/>
    </source>
</evidence>
<reference evidence="4" key="1">
    <citation type="journal article" date="2019" name="Int. J. Syst. Evol. Microbiol.">
        <title>The Global Catalogue of Microorganisms (GCM) 10K type strain sequencing project: providing services to taxonomists for standard genome sequencing and annotation.</title>
        <authorList>
            <consortium name="The Broad Institute Genomics Platform"/>
            <consortium name="The Broad Institute Genome Sequencing Center for Infectious Disease"/>
            <person name="Wu L."/>
            <person name="Ma J."/>
        </authorList>
    </citation>
    <scope>NUCLEOTIDE SEQUENCE [LARGE SCALE GENOMIC DNA]</scope>
    <source>
        <strain evidence="4">JCM 17986</strain>
    </source>
</reference>
<evidence type="ECO:0008006" key="5">
    <source>
        <dbReference type="Google" id="ProtNLM"/>
    </source>
</evidence>
<feature type="transmembrane region" description="Helical" evidence="2">
    <location>
        <begin position="21"/>
        <end position="47"/>
    </location>
</feature>
<evidence type="ECO:0000313" key="4">
    <source>
        <dbReference type="Proteomes" id="UP001500466"/>
    </source>
</evidence>
<feature type="transmembrane region" description="Helical" evidence="2">
    <location>
        <begin position="138"/>
        <end position="157"/>
    </location>
</feature>
<feature type="region of interest" description="Disordered" evidence="1">
    <location>
        <begin position="222"/>
        <end position="310"/>
    </location>
</feature>
<protein>
    <recommendedName>
        <fullName evidence="5">HdeD family acid-resistance protein</fullName>
    </recommendedName>
</protein>
<evidence type="ECO:0000256" key="2">
    <source>
        <dbReference type="SAM" id="Phobius"/>
    </source>
</evidence>
<sequence length="310" mass="31441">MSSTTGSGARHRRAGAPKQSGFGFGVLVLLGLILLAAGVVGLLYTAFATLTTMVLFAWLLLVGGIVGLIQAIQSRREPGAFWLTLAVAAVNIAAGIVLLRRPDVAASALTLFVALLLLTAGLFRVVGGIASMSARMTWTVVVGVIDIVLGLLVLAEWPSNSRYVIGTFISLALLFDGLSMVSLGITGRRIVDMVRTEDARMAHGTAITGVGAGAAAAGAGAGVQEGAPAGASAGAQGSAQGGAPAERPPDAEIEEESEELAGGAAWRDGPGETDGGDPSTAEWTADKGPDTLRKSFGAGPDDETGGRHRR</sequence>
<dbReference type="PANTHER" id="PTHR34989">
    <property type="entry name" value="PROTEIN HDED"/>
    <property type="match status" value="1"/>
</dbReference>
<gene>
    <name evidence="3" type="ORF">GCM10023205_16950</name>
</gene>
<name>A0ABP9GXB8_9ACTN</name>
<feature type="transmembrane region" description="Helical" evidence="2">
    <location>
        <begin position="53"/>
        <end position="72"/>
    </location>
</feature>
<evidence type="ECO:0000256" key="1">
    <source>
        <dbReference type="SAM" id="MobiDB-lite"/>
    </source>
</evidence>
<dbReference type="Proteomes" id="UP001500466">
    <property type="component" value="Unassembled WGS sequence"/>
</dbReference>
<dbReference type="PANTHER" id="PTHR34989:SF1">
    <property type="entry name" value="PROTEIN HDED"/>
    <property type="match status" value="1"/>
</dbReference>
<accession>A0ABP9GXB8</accession>